<dbReference type="AlphaFoldDB" id="A0A210R102"/>
<gene>
    <name evidence="2" type="ORF">KP79_PYT15540</name>
</gene>
<dbReference type="EMBL" id="NEDP02000935">
    <property type="protein sequence ID" value="OWF54713.1"/>
    <property type="molecule type" value="Genomic_DNA"/>
</dbReference>
<protein>
    <submittedName>
        <fullName evidence="2">Uncharacterized protein</fullName>
    </submittedName>
</protein>
<sequence>MKILFGIVLIALVALCQAFLLDKSECTSNSDCQASQCCVSDFHGHYCAYYQNSTDPCHRPGHHAYVYKCGCAPGLMCEHIHLDHGTASPSSDPITSIEGAIENAGLGFCSSSSP</sequence>
<organism evidence="2 3">
    <name type="scientific">Mizuhopecten yessoensis</name>
    <name type="common">Japanese scallop</name>
    <name type="synonym">Patinopecten yessoensis</name>
    <dbReference type="NCBI Taxonomy" id="6573"/>
    <lineage>
        <taxon>Eukaryota</taxon>
        <taxon>Metazoa</taxon>
        <taxon>Spiralia</taxon>
        <taxon>Lophotrochozoa</taxon>
        <taxon>Mollusca</taxon>
        <taxon>Bivalvia</taxon>
        <taxon>Autobranchia</taxon>
        <taxon>Pteriomorphia</taxon>
        <taxon>Pectinida</taxon>
        <taxon>Pectinoidea</taxon>
        <taxon>Pectinidae</taxon>
        <taxon>Mizuhopecten</taxon>
    </lineage>
</organism>
<evidence type="ECO:0000256" key="1">
    <source>
        <dbReference type="SAM" id="SignalP"/>
    </source>
</evidence>
<comment type="caution">
    <text evidence="2">The sequence shown here is derived from an EMBL/GenBank/DDBJ whole genome shotgun (WGS) entry which is preliminary data.</text>
</comment>
<dbReference type="OrthoDB" id="6039040at2759"/>
<name>A0A210R102_MIZYE</name>
<evidence type="ECO:0000313" key="2">
    <source>
        <dbReference type="EMBL" id="OWF54713.1"/>
    </source>
</evidence>
<keyword evidence="1" id="KW-0732">Signal</keyword>
<reference evidence="2 3" key="1">
    <citation type="journal article" date="2017" name="Nat. Ecol. Evol.">
        <title>Scallop genome provides insights into evolution of bilaterian karyotype and development.</title>
        <authorList>
            <person name="Wang S."/>
            <person name="Zhang J."/>
            <person name="Jiao W."/>
            <person name="Li J."/>
            <person name="Xun X."/>
            <person name="Sun Y."/>
            <person name="Guo X."/>
            <person name="Huan P."/>
            <person name="Dong B."/>
            <person name="Zhang L."/>
            <person name="Hu X."/>
            <person name="Sun X."/>
            <person name="Wang J."/>
            <person name="Zhao C."/>
            <person name="Wang Y."/>
            <person name="Wang D."/>
            <person name="Huang X."/>
            <person name="Wang R."/>
            <person name="Lv J."/>
            <person name="Li Y."/>
            <person name="Zhang Z."/>
            <person name="Liu B."/>
            <person name="Lu W."/>
            <person name="Hui Y."/>
            <person name="Liang J."/>
            <person name="Zhou Z."/>
            <person name="Hou R."/>
            <person name="Li X."/>
            <person name="Liu Y."/>
            <person name="Li H."/>
            <person name="Ning X."/>
            <person name="Lin Y."/>
            <person name="Zhao L."/>
            <person name="Xing Q."/>
            <person name="Dou J."/>
            <person name="Li Y."/>
            <person name="Mao J."/>
            <person name="Guo H."/>
            <person name="Dou H."/>
            <person name="Li T."/>
            <person name="Mu C."/>
            <person name="Jiang W."/>
            <person name="Fu Q."/>
            <person name="Fu X."/>
            <person name="Miao Y."/>
            <person name="Liu J."/>
            <person name="Yu Q."/>
            <person name="Li R."/>
            <person name="Liao H."/>
            <person name="Li X."/>
            <person name="Kong Y."/>
            <person name="Jiang Z."/>
            <person name="Chourrout D."/>
            <person name="Li R."/>
            <person name="Bao Z."/>
        </authorList>
    </citation>
    <scope>NUCLEOTIDE SEQUENCE [LARGE SCALE GENOMIC DNA]</scope>
    <source>
        <strain evidence="2 3">PY_sf001</strain>
    </source>
</reference>
<feature type="chain" id="PRO_5013210762" evidence="1">
    <location>
        <begin position="19"/>
        <end position="114"/>
    </location>
</feature>
<accession>A0A210R102</accession>
<proteinExistence type="predicted"/>
<feature type="signal peptide" evidence="1">
    <location>
        <begin position="1"/>
        <end position="18"/>
    </location>
</feature>
<dbReference type="Gene3D" id="2.10.80.10">
    <property type="entry name" value="Lipase, subunit A"/>
    <property type="match status" value="1"/>
</dbReference>
<evidence type="ECO:0000313" key="3">
    <source>
        <dbReference type="Proteomes" id="UP000242188"/>
    </source>
</evidence>
<keyword evidence="3" id="KW-1185">Reference proteome</keyword>
<dbReference type="Proteomes" id="UP000242188">
    <property type="component" value="Unassembled WGS sequence"/>
</dbReference>